<evidence type="ECO:0000313" key="3">
    <source>
        <dbReference type="Proteomes" id="UP000692954"/>
    </source>
</evidence>
<dbReference type="Proteomes" id="UP000692954">
    <property type="component" value="Unassembled WGS sequence"/>
</dbReference>
<feature type="transmembrane region" description="Helical" evidence="1">
    <location>
        <begin position="25"/>
        <end position="45"/>
    </location>
</feature>
<evidence type="ECO:0000313" key="2">
    <source>
        <dbReference type="EMBL" id="CAD8065060.1"/>
    </source>
</evidence>
<sequence>MNKFRLNFQDQQLEKKFQKEKLESIQFPLTQSLCFGGIIIIIITLVNQYQTKVYHNLYQVFSLLIAFILGLLISRIKKKHSIKFLIFIYFAIILQELNSEPDFDTYDGFLKGCNFMIVHAIIGFGLDFVPSTLVNILYTIIRILINYFNSGQLLPVQYTLTIATSIAYSYLIYKIEYLHRSAFLFKFKDDNWESLIPKLITKPFAILRFRKEILQFQLISSNKTYGYFVNEEMTKQFINQSSVRQTNNSLLLYLYKIHEEYSTTSEIKDTQFSLDLIFEEKKIKLHLILNKFEELNFIMILESEDVIIKNQKLQYNICLKHLKNNHLKQLTISQHVLKKFLKSKNTSLIIQYRLSLFQYQILKCQKLLFNDAVINLSQFYTRVLNQLQQYYKISFLIEDNMAQITSKQLHLLFIFELIKNANPQSNISIKMHTNQEKIMFIVSGLNQFQKSQFSFFYIQLMSYFFFQ</sequence>
<protein>
    <recommendedName>
        <fullName evidence="4">Transmembrane protein</fullName>
    </recommendedName>
</protein>
<accession>A0A8S1LAG3</accession>
<dbReference type="AlphaFoldDB" id="A0A8S1LAG3"/>
<feature type="transmembrane region" description="Helical" evidence="1">
    <location>
        <begin position="153"/>
        <end position="173"/>
    </location>
</feature>
<dbReference type="EMBL" id="CAJJDN010000020">
    <property type="protein sequence ID" value="CAD8065060.1"/>
    <property type="molecule type" value="Genomic_DNA"/>
</dbReference>
<feature type="transmembrane region" description="Helical" evidence="1">
    <location>
        <begin position="117"/>
        <end position="141"/>
    </location>
</feature>
<gene>
    <name evidence="2" type="ORF">PSON_ATCC_30995.1.T0200017</name>
</gene>
<evidence type="ECO:0000256" key="1">
    <source>
        <dbReference type="SAM" id="Phobius"/>
    </source>
</evidence>
<keyword evidence="3" id="KW-1185">Reference proteome</keyword>
<evidence type="ECO:0008006" key="4">
    <source>
        <dbReference type="Google" id="ProtNLM"/>
    </source>
</evidence>
<reference evidence="2" key="1">
    <citation type="submission" date="2021-01" db="EMBL/GenBank/DDBJ databases">
        <authorList>
            <consortium name="Genoscope - CEA"/>
            <person name="William W."/>
        </authorList>
    </citation>
    <scope>NUCLEOTIDE SEQUENCE</scope>
</reference>
<comment type="caution">
    <text evidence="2">The sequence shown here is derived from an EMBL/GenBank/DDBJ whole genome shotgun (WGS) entry which is preliminary data.</text>
</comment>
<keyword evidence="1" id="KW-0812">Transmembrane</keyword>
<proteinExistence type="predicted"/>
<keyword evidence="1" id="KW-1133">Transmembrane helix</keyword>
<organism evidence="2 3">
    <name type="scientific">Paramecium sonneborni</name>
    <dbReference type="NCBI Taxonomy" id="65129"/>
    <lineage>
        <taxon>Eukaryota</taxon>
        <taxon>Sar</taxon>
        <taxon>Alveolata</taxon>
        <taxon>Ciliophora</taxon>
        <taxon>Intramacronucleata</taxon>
        <taxon>Oligohymenophorea</taxon>
        <taxon>Peniculida</taxon>
        <taxon>Parameciidae</taxon>
        <taxon>Paramecium</taxon>
    </lineage>
</organism>
<dbReference type="OrthoDB" id="301933at2759"/>
<keyword evidence="1" id="KW-0472">Membrane</keyword>
<feature type="transmembrane region" description="Helical" evidence="1">
    <location>
        <begin position="81"/>
        <end position="97"/>
    </location>
</feature>
<feature type="transmembrane region" description="Helical" evidence="1">
    <location>
        <begin position="57"/>
        <end position="74"/>
    </location>
</feature>
<name>A0A8S1LAG3_9CILI</name>